<keyword evidence="2 8" id="KW-0547">Nucleotide-binding</keyword>
<dbReference type="PROSITE" id="PS51417">
    <property type="entry name" value="ARF"/>
    <property type="match status" value="1"/>
</dbReference>
<evidence type="ECO:0000256" key="5">
    <source>
        <dbReference type="ARBA" id="ARBA00061881"/>
    </source>
</evidence>
<dbReference type="Proteomes" id="UP000261500">
    <property type="component" value="Unplaced"/>
</dbReference>
<reference evidence="12" key="2">
    <citation type="submission" date="2025-09" db="UniProtKB">
        <authorList>
            <consortium name="Ensembl"/>
        </authorList>
    </citation>
    <scope>IDENTIFICATION</scope>
</reference>
<dbReference type="FunFam" id="3.40.50.300:FF:000412">
    <property type="entry name" value="ADP-ribosylation factor 1"/>
    <property type="match status" value="1"/>
</dbReference>
<dbReference type="SMART" id="SM00177">
    <property type="entry name" value="ARF"/>
    <property type="match status" value="1"/>
</dbReference>
<dbReference type="SUPFAM" id="SSF52540">
    <property type="entry name" value="P-loop containing nucleoside triphosphate hydrolases"/>
    <property type="match status" value="1"/>
</dbReference>
<keyword evidence="13" id="KW-1185">Reference proteome</keyword>
<dbReference type="AlphaFoldDB" id="A0A3B3UIQ0"/>
<feature type="binding site" evidence="8">
    <location>
        <begin position="24"/>
        <end position="31"/>
    </location>
    <ligand>
        <name>GTP</name>
        <dbReference type="ChEBI" id="CHEBI:37565"/>
    </ligand>
</feature>
<comment type="similarity">
    <text evidence="1 10">Belongs to the small GTPase superfamily. Arf family.</text>
</comment>
<keyword evidence="3 8" id="KW-0342">GTP-binding</keyword>
<feature type="binding site" evidence="9">
    <location>
        <position position="48"/>
    </location>
    <ligand>
        <name>Mg(2+)</name>
        <dbReference type="ChEBI" id="CHEBI:18420"/>
    </ligand>
</feature>
<evidence type="ECO:0000256" key="6">
    <source>
        <dbReference type="ARBA" id="ARBA00072405"/>
    </source>
</evidence>
<keyword evidence="9" id="KW-0479">Metal-binding</keyword>
<dbReference type="Ensembl" id="ENSPLAT00000020287.1">
    <property type="protein sequence ID" value="ENSPLAP00000012549.1"/>
    <property type="gene ID" value="ENSPLAG00000015874.1"/>
</dbReference>
<evidence type="ECO:0000256" key="2">
    <source>
        <dbReference type="ARBA" id="ARBA00022741"/>
    </source>
</evidence>
<dbReference type="InterPro" id="IPR006689">
    <property type="entry name" value="Small_GTPase_ARF/SAR"/>
</dbReference>
<evidence type="ECO:0000313" key="12">
    <source>
        <dbReference type="Ensembl" id="ENSPLAP00000012549.1"/>
    </source>
</evidence>
<protein>
    <recommendedName>
        <fullName evidence="6">ADP-ribosylation factor-like protein 14</fullName>
    </recommendedName>
    <alternativeName>
        <fullName evidence="7">ADP-ribosylation factor 7</fullName>
    </alternativeName>
</protein>
<dbReference type="Pfam" id="PF00025">
    <property type="entry name" value="Arf"/>
    <property type="match status" value="1"/>
</dbReference>
<feature type="binding site" evidence="9">
    <location>
        <position position="31"/>
    </location>
    <ligand>
        <name>Mg(2+)</name>
        <dbReference type="ChEBI" id="CHEBI:18420"/>
    </ligand>
</feature>
<comment type="function">
    <text evidence="4">GTPase that recruits MYO1E to MHC class II-containing vesicles via the effector protein ARL14EP and hence controls the movement of these vesicles along the actin cytoskeleton in dendritic cells.</text>
</comment>
<dbReference type="Gene3D" id="3.40.50.300">
    <property type="entry name" value="P-loop containing nucleotide triphosphate hydrolases"/>
    <property type="match status" value="1"/>
</dbReference>
<evidence type="ECO:0000256" key="1">
    <source>
        <dbReference type="ARBA" id="ARBA00010290"/>
    </source>
</evidence>
<accession>A0A3B3UIQ0</accession>
<evidence type="ECO:0000256" key="9">
    <source>
        <dbReference type="PIRSR" id="PIRSR606689-2"/>
    </source>
</evidence>
<evidence type="ECO:0000256" key="7">
    <source>
        <dbReference type="ARBA" id="ARBA00077764"/>
    </source>
</evidence>
<dbReference type="GO" id="GO:0046872">
    <property type="term" value="F:metal ion binding"/>
    <property type="evidence" value="ECO:0007669"/>
    <property type="project" value="UniProtKB-KW"/>
</dbReference>
<reference evidence="12" key="1">
    <citation type="submission" date="2025-08" db="UniProtKB">
        <authorList>
            <consortium name="Ensembl"/>
        </authorList>
    </citation>
    <scope>IDENTIFICATION</scope>
</reference>
<evidence type="ECO:0000256" key="11">
    <source>
        <dbReference type="SAM" id="MobiDB-lite"/>
    </source>
</evidence>
<name>A0A3B3UIQ0_9TELE</name>
<evidence type="ECO:0000256" key="3">
    <source>
        <dbReference type="ARBA" id="ARBA00023134"/>
    </source>
</evidence>
<feature type="region of interest" description="Disordered" evidence="11">
    <location>
        <begin position="195"/>
        <end position="216"/>
    </location>
</feature>
<dbReference type="STRING" id="48699.ENSPLAP00000012549"/>
<dbReference type="PANTHER" id="PTHR11711">
    <property type="entry name" value="ADP RIBOSYLATION FACTOR-RELATED"/>
    <property type="match status" value="1"/>
</dbReference>
<dbReference type="CDD" id="cd00878">
    <property type="entry name" value="Arf_Arl"/>
    <property type="match status" value="1"/>
</dbReference>
<feature type="binding site" evidence="8">
    <location>
        <begin position="126"/>
        <end position="129"/>
    </location>
    <ligand>
        <name>GTP</name>
        <dbReference type="ChEBI" id="CHEBI:37565"/>
    </ligand>
</feature>
<evidence type="ECO:0000256" key="8">
    <source>
        <dbReference type="PIRSR" id="PIRSR606689-1"/>
    </source>
</evidence>
<keyword evidence="9" id="KW-0460">Magnesium</keyword>
<dbReference type="InterPro" id="IPR005225">
    <property type="entry name" value="Small_GTP-bd"/>
</dbReference>
<comment type="subunit">
    <text evidence="5">Interacts with ARL14EP.</text>
</comment>
<dbReference type="PRINTS" id="PR00328">
    <property type="entry name" value="SAR1GTPBP"/>
</dbReference>
<dbReference type="NCBIfam" id="TIGR00231">
    <property type="entry name" value="small_GTP"/>
    <property type="match status" value="1"/>
</dbReference>
<dbReference type="InterPro" id="IPR024156">
    <property type="entry name" value="Small_GTPase_ARF"/>
</dbReference>
<sequence>MGAIISQILSIFTSKNPVRILMVGLDGAGKTTLLYKLKLGNVVTTIPTIGFNVETVEHRNISFTVWDIGYHLMTRPLWRHYYANTQGFIYVVDSSDSERIKEATETLLMQLEEDELRDVPVLVFANKQDLPRVMSVDDITEALSLSGVRQPVGASCDDQREFGRVWTLRKRATFDLVCVPAVVRPVVLCRQRRRSGGGTGLALRPDPEEVAASEKL</sequence>
<dbReference type="InterPro" id="IPR027417">
    <property type="entry name" value="P-loop_NTPase"/>
</dbReference>
<dbReference type="SMART" id="SM00178">
    <property type="entry name" value="SAR"/>
    <property type="match status" value="1"/>
</dbReference>
<evidence type="ECO:0000256" key="4">
    <source>
        <dbReference type="ARBA" id="ARBA00054077"/>
    </source>
</evidence>
<dbReference type="GeneTree" id="ENSGT00940000165432"/>
<dbReference type="GO" id="GO:0005525">
    <property type="term" value="F:GTP binding"/>
    <property type="evidence" value="ECO:0007669"/>
    <property type="project" value="UniProtKB-KW"/>
</dbReference>
<organism evidence="12 13">
    <name type="scientific">Poecilia latipinna</name>
    <name type="common">sailfin molly</name>
    <dbReference type="NCBI Taxonomy" id="48699"/>
    <lineage>
        <taxon>Eukaryota</taxon>
        <taxon>Metazoa</taxon>
        <taxon>Chordata</taxon>
        <taxon>Craniata</taxon>
        <taxon>Vertebrata</taxon>
        <taxon>Euteleostomi</taxon>
        <taxon>Actinopterygii</taxon>
        <taxon>Neopterygii</taxon>
        <taxon>Teleostei</taxon>
        <taxon>Neoteleostei</taxon>
        <taxon>Acanthomorphata</taxon>
        <taxon>Ovalentaria</taxon>
        <taxon>Atherinomorphae</taxon>
        <taxon>Cyprinodontiformes</taxon>
        <taxon>Poeciliidae</taxon>
        <taxon>Poeciliinae</taxon>
        <taxon>Poecilia</taxon>
    </lineage>
</organism>
<evidence type="ECO:0000256" key="10">
    <source>
        <dbReference type="RuleBase" id="RU003925"/>
    </source>
</evidence>
<evidence type="ECO:0000313" key="13">
    <source>
        <dbReference type="Proteomes" id="UP000261500"/>
    </source>
</evidence>
<proteinExistence type="inferred from homology"/>
<dbReference type="GO" id="GO:0030010">
    <property type="term" value="P:establishment of cell polarity"/>
    <property type="evidence" value="ECO:0007669"/>
    <property type="project" value="UniProtKB-ARBA"/>
</dbReference>
<dbReference type="GO" id="GO:0003924">
    <property type="term" value="F:GTPase activity"/>
    <property type="evidence" value="ECO:0007669"/>
    <property type="project" value="InterPro"/>
</dbReference>